<dbReference type="SUPFAM" id="SSF52743">
    <property type="entry name" value="Subtilisin-like"/>
    <property type="match status" value="1"/>
</dbReference>
<evidence type="ECO:0000256" key="5">
    <source>
        <dbReference type="ARBA" id="ARBA00022825"/>
    </source>
</evidence>
<feature type="chain" id="PRO_5046611414" evidence="7">
    <location>
        <begin position="20"/>
        <end position="537"/>
    </location>
</feature>
<evidence type="ECO:0000256" key="6">
    <source>
        <dbReference type="PROSITE-ProRule" id="PRU01240"/>
    </source>
</evidence>
<evidence type="ECO:0000256" key="4">
    <source>
        <dbReference type="ARBA" id="ARBA00022801"/>
    </source>
</evidence>
<dbReference type="PANTHER" id="PTHR43806">
    <property type="entry name" value="PEPTIDASE S8"/>
    <property type="match status" value="1"/>
</dbReference>
<reference evidence="11" key="1">
    <citation type="journal article" date="2019" name="Int. J. Syst. Evol. Microbiol.">
        <title>The Global Catalogue of Microorganisms (GCM) 10K type strain sequencing project: providing services to taxonomists for standard genome sequencing and annotation.</title>
        <authorList>
            <consortium name="The Broad Institute Genomics Platform"/>
            <consortium name="The Broad Institute Genome Sequencing Center for Infectious Disease"/>
            <person name="Wu L."/>
            <person name="Ma J."/>
        </authorList>
    </citation>
    <scope>NUCLEOTIDE SEQUENCE [LARGE SCALE GENOMIC DNA]</scope>
    <source>
        <strain evidence="11">JCM 17630</strain>
    </source>
</reference>
<dbReference type="RefSeq" id="WP_344789578.1">
    <property type="nucleotide sequence ID" value="NZ_BAABCA010000008.1"/>
</dbReference>
<dbReference type="InterPro" id="IPR000209">
    <property type="entry name" value="Peptidase_S8/S53_dom"/>
</dbReference>
<dbReference type="Proteomes" id="UP001501496">
    <property type="component" value="Unassembled WGS sequence"/>
</dbReference>
<dbReference type="InterPro" id="IPR050131">
    <property type="entry name" value="Peptidase_S8_subtilisin-like"/>
</dbReference>
<dbReference type="InterPro" id="IPR015500">
    <property type="entry name" value="Peptidase_S8_subtilisin-rel"/>
</dbReference>
<evidence type="ECO:0000256" key="2">
    <source>
        <dbReference type="ARBA" id="ARBA00022670"/>
    </source>
</evidence>
<feature type="domain" description="Secretion system C-terminal sorting" evidence="9">
    <location>
        <begin position="465"/>
        <end position="535"/>
    </location>
</feature>
<dbReference type="PRINTS" id="PR00723">
    <property type="entry name" value="SUBTILISIN"/>
</dbReference>
<dbReference type="InterPro" id="IPR026444">
    <property type="entry name" value="Secre_tail"/>
</dbReference>
<dbReference type="InterPro" id="IPR023827">
    <property type="entry name" value="Peptidase_S8_Asp-AS"/>
</dbReference>
<feature type="active site" description="Charge relay system" evidence="6">
    <location>
        <position position="216"/>
    </location>
</feature>
<feature type="active site" description="Charge relay system" evidence="6">
    <location>
        <position position="174"/>
    </location>
</feature>
<dbReference type="Pfam" id="PF00082">
    <property type="entry name" value="Peptidase_S8"/>
    <property type="match status" value="1"/>
</dbReference>
<keyword evidence="11" id="KW-1185">Reference proteome</keyword>
<organism evidence="10 11">
    <name type="scientific">Postechiella marina</name>
    <dbReference type="NCBI Taxonomy" id="943941"/>
    <lineage>
        <taxon>Bacteria</taxon>
        <taxon>Pseudomonadati</taxon>
        <taxon>Bacteroidota</taxon>
        <taxon>Flavobacteriia</taxon>
        <taxon>Flavobacteriales</taxon>
        <taxon>Flavobacteriaceae</taxon>
        <taxon>Postechiella</taxon>
    </lineage>
</organism>
<dbReference type="PANTHER" id="PTHR43806:SF67">
    <property type="entry name" value="EGF-LIKE DOMAIN-CONTAINING PROTEIN"/>
    <property type="match status" value="1"/>
</dbReference>
<evidence type="ECO:0000259" key="9">
    <source>
        <dbReference type="Pfam" id="PF18962"/>
    </source>
</evidence>
<evidence type="ECO:0000259" key="8">
    <source>
        <dbReference type="Pfam" id="PF00082"/>
    </source>
</evidence>
<evidence type="ECO:0000256" key="3">
    <source>
        <dbReference type="ARBA" id="ARBA00022729"/>
    </source>
</evidence>
<protein>
    <submittedName>
        <fullName evidence="10">S8 family serine peptidase</fullName>
    </submittedName>
</protein>
<evidence type="ECO:0000313" key="10">
    <source>
        <dbReference type="EMBL" id="GAA4239513.1"/>
    </source>
</evidence>
<keyword evidence="3 7" id="KW-0732">Signal</keyword>
<dbReference type="PROSITE" id="PS51892">
    <property type="entry name" value="SUBTILASE"/>
    <property type="match status" value="1"/>
</dbReference>
<dbReference type="InterPro" id="IPR017317">
    <property type="entry name" value="Pept_S8_subtilisin_bacteroid-2"/>
</dbReference>
<comment type="caution">
    <text evidence="10">The sequence shown here is derived from an EMBL/GenBank/DDBJ whole genome shotgun (WGS) entry which is preliminary data.</text>
</comment>
<evidence type="ECO:0000256" key="1">
    <source>
        <dbReference type="ARBA" id="ARBA00011073"/>
    </source>
</evidence>
<comment type="similarity">
    <text evidence="1 6">Belongs to the peptidase S8 family.</text>
</comment>
<dbReference type="EMBL" id="BAABCA010000008">
    <property type="protein sequence ID" value="GAA4239513.1"/>
    <property type="molecule type" value="Genomic_DNA"/>
</dbReference>
<gene>
    <name evidence="10" type="ORF">GCM10022291_34120</name>
</gene>
<keyword evidence="2 6" id="KW-0645">Protease</keyword>
<dbReference type="CDD" id="cd07493">
    <property type="entry name" value="Peptidases_S8_9"/>
    <property type="match status" value="1"/>
</dbReference>
<accession>A0ABP8CIH4</accession>
<dbReference type="Gene3D" id="3.40.50.200">
    <property type="entry name" value="Peptidase S8/S53 domain"/>
    <property type="match status" value="1"/>
</dbReference>
<proteinExistence type="inferred from homology"/>
<dbReference type="PIRSF" id="PIRSF037903">
    <property type="entry name" value="Subtilisin_rel_GFO_2223"/>
    <property type="match status" value="1"/>
</dbReference>
<dbReference type="NCBIfam" id="TIGR04183">
    <property type="entry name" value="Por_Secre_tail"/>
    <property type="match status" value="1"/>
</dbReference>
<feature type="signal peptide" evidence="7">
    <location>
        <begin position="1"/>
        <end position="19"/>
    </location>
</feature>
<name>A0ABP8CIH4_9FLAO</name>
<keyword evidence="4 6" id="KW-0378">Hydrolase</keyword>
<dbReference type="Pfam" id="PF18962">
    <property type="entry name" value="Por_Secre_tail"/>
    <property type="match status" value="1"/>
</dbReference>
<evidence type="ECO:0000256" key="7">
    <source>
        <dbReference type="SAM" id="SignalP"/>
    </source>
</evidence>
<keyword evidence="5 6" id="KW-0720">Serine protease</keyword>
<dbReference type="PROSITE" id="PS00136">
    <property type="entry name" value="SUBTILASE_ASP"/>
    <property type="match status" value="1"/>
</dbReference>
<dbReference type="InterPro" id="IPR036852">
    <property type="entry name" value="Peptidase_S8/S53_dom_sf"/>
</dbReference>
<feature type="domain" description="Peptidase S8/S53" evidence="8">
    <location>
        <begin position="165"/>
        <end position="439"/>
    </location>
</feature>
<feature type="active site" description="Charge relay system" evidence="6">
    <location>
        <position position="393"/>
    </location>
</feature>
<evidence type="ECO:0000313" key="11">
    <source>
        <dbReference type="Proteomes" id="UP001501496"/>
    </source>
</evidence>
<sequence length="537" mass="58659">MKKYFLFLTVLCFHFYTYAQQDAWVYFIDKPNVSASIANPTTILTQKAIDRKSRHNITIDARDVPVNESYIAQLKMQTGITVYAKSKWFNAVHVRGSETNIKALINLAFVNQIEFADKSINTSKPFKDKAISKLESVSTTYNYGNALNQIEMFNGDKLHALNYTGTGVTVAVLDAGFPKVNTMSAFAKLRNEGRLLNDYDFVNRDNDVYTNTTSNHGTLVLSDMAAYIENQFVGTAPNASYYLFITEDATSENPVEESYWVEAAERADSLGVDIINTSLGYKDYGPTYSSYTYSDSELDGKTAYITKGANIAFEKGIMLVVSAGNSGNDGVGAPADSQYVLSIGAVKASGDYATFSSVGSAIQPSQKPDVVAQGQASYVITENDVITTANGTSFSSPILAGGIACLMQALPNSTNAEIMELVKASASLYTTPNYQLGYGIPDLDKALSSALSSTDATDVIDNVKLYPNPSQEFVFIDLPNLKAEANIRFYDVLGKLVLNHTVNQELNKIDVLNLSLGLYIVKIESSKKSITLKFIKD</sequence>